<evidence type="ECO:0000313" key="2">
    <source>
        <dbReference type="Proteomes" id="UP001218188"/>
    </source>
</evidence>
<dbReference type="EMBL" id="JARJCM010000102">
    <property type="protein sequence ID" value="KAJ7029374.1"/>
    <property type="molecule type" value="Genomic_DNA"/>
</dbReference>
<name>A0AAD6SJW8_9AGAR</name>
<organism evidence="1 2">
    <name type="scientific">Mycena alexandri</name>
    <dbReference type="NCBI Taxonomy" id="1745969"/>
    <lineage>
        <taxon>Eukaryota</taxon>
        <taxon>Fungi</taxon>
        <taxon>Dikarya</taxon>
        <taxon>Basidiomycota</taxon>
        <taxon>Agaricomycotina</taxon>
        <taxon>Agaricomycetes</taxon>
        <taxon>Agaricomycetidae</taxon>
        <taxon>Agaricales</taxon>
        <taxon>Marasmiineae</taxon>
        <taxon>Mycenaceae</taxon>
        <taxon>Mycena</taxon>
    </lineage>
</organism>
<comment type="caution">
    <text evidence="1">The sequence shown here is derived from an EMBL/GenBank/DDBJ whole genome shotgun (WGS) entry which is preliminary data.</text>
</comment>
<proteinExistence type="predicted"/>
<accession>A0AAD6SJW8</accession>
<protein>
    <submittedName>
        <fullName evidence="1">Uncharacterized protein</fullName>
    </submittedName>
</protein>
<keyword evidence="2" id="KW-1185">Reference proteome</keyword>
<reference evidence="1" key="1">
    <citation type="submission" date="2023-03" db="EMBL/GenBank/DDBJ databases">
        <title>Massive genome expansion in bonnet fungi (Mycena s.s.) driven by repeated elements and novel gene families across ecological guilds.</title>
        <authorList>
            <consortium name="Lawrence Berkeley National Laboratory"/>
            <person name="Harder C.B."/>
            <person name="Miyauchi S."/>
            <person name="Viragh M."/>
            <person name="Kuo A."/>
            <person name="Thoen E."/>
            <person name="Andreopoulos B."/>
            <person name="Lu D."/>
            <person name="Skrede I."/>
            <person name="Drula E."/>
            <person name="Henrissat B."/>
            <person name="Morin E."/>
            <person name="Kohler A."/>
            <person name="Barry K."/>
            <person name="LaButti K."/>
            <person name="Morin E."/>
            <person name="Salamov A."/>
            <person name="Lipzen A."/>
            <person name="Mereny Z."/>
            <person name="Hegedus B."/>
            <person name="Baldrian P."/>
            <person name="Stursova M."/>
            <person name="Weitz H."/>
            <person name="Taylor A."/>
            <person name="Grigoriev I.V."/>
            <person name="Nagy L.G."/>
            <person name="Martin F."/>
            <person name="Kauserud H."/>
        </authorList>
    </citation>
    <scope>NUCLEOTIDE SEQUENCE</scope>
    <source>
        <strain evidence="1">CBHHK200</strain>
    </source>
</reference>
<gene>
    <name evidence="1" type="ORF">C8F04DRAFT_42588</name>
</gene>
<dbReference type="SUPFAM" id="SSF52058">
    <property type="entry name" value="L domain-like"/>
    <property type="match status" value="1"/>
</dbReference>
<dbReference type="AlphaFoldDB" id="A0AAD6SJW8"/>
<dbReference type="Proteomes" id="UP001218188">
    <property type="component" value="Unassembled WGS sequence"/>
</dbReference>
<sequence length="364" mass="41571">MTSNINPFDVPELVEYCVDFLHDSRPDLEACALVSRAWVYASQYHIFSTTSWESMLNQHQQISRISEISALPHILALISRLEINVYYLGQSDSFSGVISWLTRLKAVRISGNSVPSTPQIALVAIRALIGLPTVECVELYCSFESPAAFIQIWDGCSENIRHLFLGNIRVKDSEYDWVSSPALKFRRKLALDSLYISYGNFVTPWLVTDACPFDFSHLTTLSVCEHVHILRWRVFSRAQLTLKRFRIWLSEPPTLSLDILDLGPFKQLQHLTIIARSVTSLRMAIIVLSSLPTDSRLTSLEIECVSRRETLSHLDDLLFGMPLSELQKVNISIEPRWPTTLEEAESWLPNLFAREVLTVRFLDK</sequence>
<evidence type="ECO:0000313" key="1">
    <source>
        <dbReference type="EMBL" id="KAJ7029374.1"/>
    </source>
</evidence>